<dbReference type="InterPro" id="IPR036397">
    <property type="entry name" value="RNaseH_sf"/>
</dbReference>
<dbReference type="GO" id="GO:0015074">
    <property type="term" value="P:DNA integration"/>
    <property type="evidence" value="ECO:0007669"/>
    <property type="project" value="InterPro"/>
</dbReference>
<sequence length="434" mass="50996">MEKRPADIASSLIAEAKQNNLLRMITIAEKKLNPFNHHLTFEAKKRLRWIYILYYEENGNVTKAANRVGISRPWLSYLKSVFERGSRDPRKLEPKTKTPHDTSDRKRISKEAEEKILKIRNDSKNVWGKEKIAHALKRDYGIKVNPNTVNSYLHKHDKIDPKISLKNSRSWKAKRARESMEIELRVKYRPPKEIKDLAPGALVEKDMKYVPKPTRITTKKDGENFWSQHTEICSFTRIRALELSGDATAKGSSEAHQNSVSKLPFTIACENTDNGNENNKEMREMLKEENVFHFYSNIGTPTDNPRVERSHLTDEVEFYQRGGLKKDFKEQKEALQKWEEFYNWKRPHQALGYLTPMEFHELWKSDPEKAFQITEKWQVYLKKQRIRLVNARKIKKKEQIEALMKFISAKLEKNKTQINRSKLQLINCQLCSLA</sequence>
<protein>
    <recommendedName>
        <fullName evidence="2">Integrase catalytic domain-containing protein</fullName>
    </recommendedName>
</protein>
<reference evidence="3 4" key="1">
    <citation type="submission" date="2017-09" db="EMBL/GenBank/DDBJ databases">
        <title>Depth-based differentiation of microbial function through sediment-hosted aquifers and enrichment of novel symbionts in the deep terrestrial subsurface.</title>
        <authorList>
            <person name="Probst A.J."/>
            <person name="Ladd B."/>
            <person name="Jarett J.K."/>
            <person name="Geller-Mcgrath D.E."/>
            <person name="Sieber C.M."/>
            <person name="Emerson J.B."/>
            <person name="Anantharaman K."/>
            <person name="Thomas B.C."/>
            <person name="Malmstrom R."/>
            <person name="Stieglmeier M."/>
            <person name="Klingl A."/>
            <person name="Woyke T."/>
            <person name="Ryan C.M."/>
            <person name="Banfield J.F."/>
        </authorList>
    </citation>
    <scope>NUCLEOTIDE SEQUENCE [LARGE SCALE GENOMIC DNA]</scope>
    <source>
        <strain evidence="3">CG22_combo_CG10-13_8_21_14_all_42_17</strain>
    </source>
</reference>
<dbReference type="InterPro" id="IPR001584">
    <property type="entry name" value="Integrase_cat-core"/>
</dbReference>
<evidence type="ECO:0000313" key="3">
    <source>
        <dbReference type="EMBL" id="PIP55906.1"/>
    </source>
</evidence>
<dbReference type="Proteomes" id="UP000229794">
    <property type="component" value="Unassembled WGS sequence"/>
</dbReference>
<dbReference type="SUPFAM" id="SSF53098">
    <property type="entry name" value="Ribonuclease H-like"/>
    <property type="match status" value="1"/>
</dbReference>
<organism evidence="3 4">
    <name type="scientific">Candidatus Zambryskibacteria bacterium CG22_combo_CG10-13_8_21_14_all_42_17</name>
    <dbReference type="NCBI Taxonomy" id="1975118"/>
    <lineage>
        <taxon>Bacteria</taxon>
        <taxon>Candidatus Zambryskiibacteriota</taxon>
    </lineage>
</organism>
<comment type="caution">
    <text evidence="3">The sequence shown here is derived from an EMBL/GenBank/DDBJ whole genome shotgun (WGS) entry which is preliminary data.</text>
</comment>
<feature type="domain" description="Integrase catalytic" evidence="2">
    <location>
        <begin position="195"/>
        <end position="364"/>
    </location>
</feature>
<dbReference type="AlphaFoldDB" id="A0A2H0BE33"/>
<dbReference type="Pfam" id="PF13276">
    <property type="entry name" value="HTH_21"/>
    <property type="match status" value="1"/>
</dbReference>
<proteinExistence type="predicted"/>
<dbReference type="PROSITE" id="PS50994">
    <property type="entry name" value="INTEGRASE"/>
    <property type="match status" value="1"/>
</dbReference>
<evidence type="ECO:0000256" key="1">
    <source>
        <dbReference type="SAM" id="MobiDB-lite"/>
    </source>
</evidence>
<evidence type="ECO:0000313" key="4">
    <source>
        <dbReference type="Proteomes" id="UP000229794"/>
    </source>
</evidence>
<accession>A0A2H0BE33</accession>
<dbReference type="Pfam" id="PF13683">
    <property type="entry name" value="rve_3"/>
    <property type="match status" value="1"/>
</dbReference>
<dbReference type="Gene3D" id="3.30.420.10">
    <property type="entry name" value="Ribonuclease H-like superfamily/Ribonuclease H"/>
    <property type="match status" value="1"/>
</dbReference>
<dbReference type="GO" id="GO:0003676">
    <property type="term" value="F:nucleic acid binding"/>
    <property type="evidence" value="ECO:0007669"/>
    <property type="project" value="InterPro"/>
</dbReference>
<gene>
    <name evidence="3" type="ORF">COX06_00665</name>
</gene>
<dbReference type="InterPro" id="IPR025948">
    <property type="entry name" value="HTH-like_dom"/>
</dbReference>
<dbReference type="InterPro" id="IPR009057">
    <property type="entry name" value="Homeodomain-like_sf"/>
</dbReference>
<name>A0A2H0BE33_9BACT</name>
<dbReference type="EMBL" id="PCST01000008">
    <property type="protein sequence ID" value="PIP55906.1"/>
    <property type="molecule type" value="Genomic_DNA"/>
</dbReference>
<dbReference type="SUPFAM" id="SSF46689">
    <property type="entry name" value="Homeodomain-like"/>
    <property type="match status" value="1"/>
</dbReference>
<evidence type="ECO:0000259" key="2">
    <source>
        <dbReference type="PROSITE" id="PS50994"/>
    </source>
</evidence>
<feature type="region of interest" description="Disordered" evidence="1">
    <location>
        <begin position="87"/>
        <end position="109"/>
    </location>
</feature>
<dbReference type="InterPro" id="IPR012337">
    <property type="entry name" value="RNaseH-like_sf"/>
</dbReference>